<keyword evidence="3" id="KW-0206">Cytoskeleton</keyword>
<feature type="compositionally biased region" description="Basic and acidic residues" evidence="4">
    <location>
        <begin position="1185"/>
        <end position="1201"/>
    </location>
</feature>
<feature type="compositionally biased region" description="Acidic residues" evidence="4">
    <location>
        <begin position="249"/>
        <end position="262"/>
    </location>
</feature>
<dbReference type="SMART" id="SM01349">
    <property type="entry name" value="TOG"/>
    <property type="match status" value="3"/>
</dbReference>
<dbReference type="FunFam" id="1.25.10.10:FF:000063">
    <property type="entry name" value="Putative cytoskeleton-associated protein 5"/>
    <property type="match status" value="1"/>
</dbReference>
<evidence type="ECO:0000313" key="7">
    <source>
        <dbReference type="Proteomes" id="UP000479000"/>
    </source>
</evidence>
<evidence type="ECO:0000256" key="1">
    <source>
        <dbReference type="ARBA" id="ARBA00004245"/>
    </source>
</evidence>
<dbReference type="GO" id="GO:0030951">
    <property type="term" value="P:establishment or maintenance of microtubule cytoskeleton polarity"/>
    <property type="evidence" value="ECO:0007669"/>
    <property type="project" value="InterPro"/>
</dbReference>
<dbReference type="InterPro" id="IPR045110">
    <property type="entry name" value="XMAP215"/>
</dbReference>
<evidence type="ECO:0000256" key="2">
    <source>
        <dbReference type="ARBA" id="ARBA00022490"/>
    </source>
</evidence>
<dbReference type="InterPro" id="IPR024395">
    <property type="entry name" value="CLASP_N_dom"/>
</dbReference>
<feature type="domain" description="TOG" evidence="5">
    <location>
        <begin position="1"/>
        <end position="230"/>
    </location>
</feature>
<keyword evidence="7" id="KW-1185">Reference proteome</keyword>
<dbReference type="InterPro" id="IPR048491">
    <property type="entry name" value="XMAP215_CLASP_TOG"/>
</dbReference>
<reference evidence="6 7" key="1">
    <citation type="submission" date="2020-02" db="EMBL/GenBank/DDBJ databases">
        <authorList>
            <person name="Ferguson B K."/>
        </authorList>
    </citation>
    <scope>NUCLEOTIDE SEQUENCE [LARGE SCALE GENOMIC DNA]</scope>
</reference>
<dbReference type="FunFam" id="1.25.10.10:FF:000050">
    <property type="entry name" value="Cytoskeleton-associated protein 5 isoform X1"/>
    <property type="match status" value="1"/>
</dbReference>
<dbReference type="InterPro" id="IPR016024">
    <property type="entry name" value="ARM-type_fold"/>
</dbReference>
<evidence type="ECO:0000259" key="5">
    <source>
        <dbReference type="SMART" id="SM01349"/>
    </source>
</evidence>
<dbReference type="Pfam" id="PF21041">
    <property type="entry name" value="XMAP215_CLASP_TOG"/>
    <property type="match status" value="2"/>
</dbReference>
<feature type="domain" description="TOG" evidence="5">
    <location>
        <begin position="639"/>
        <end position="875"/>
    </location>
</feature>
<comment type="subcellular location">
    <subcellularLocation>
        <location evidence="1">Cytoplasm</location>
        <location evidence="1">Cytoskeleton</location>
    </subcellularLocation>
</comment>
<feature type="compositionally biased region" description="Polar residues" evidence="4">
    <location>
        <begin position="910"/>
        <end position="931"/>
    </location>
</feature>
<dbReference type="Pfam" id="PF12348">
    <property type="entry name" value="CLASP_N"/>
    <property type="match status" value="1"/>
</dbReference>
<dbReference type="PANTHER" id="PTHR12609">
    <property type="entry name" value="MICROTUBULE ASSOCIATED PROTEIN XMAP215"/>
    <property type="match status" value="1"/>
</dbReference>
<dbReference type="GO" id="GO:0061863">
    <property type="term" value="F:microtubule plus end polymerase"/>
    <property type="evidence" value="ECO:0007669"/>
    <property type="project" value="InterPro"/>
</dbReference>
<dbReference type="GO" id="GO:0005856">
    <property type="term" value="C:cytoskeleton"/>
    <property type="evidence" value="ECO:0007669"/>
    <property type="project" value="UniProtKB-SubCell"/>
</dbReference>
<proteinExistence type="predicted"/>
<dbReference type="SUPFAM" id="SSF48371">
    <property type="entry name" value="ARM repeat"/>
    <property type="match status" value="2"/>
</dbReference>
<feature type="region of interest" description="Disordered" evidence="4">
    <location>
        <begin position="1185"/>
        <end position="1210"/>
    </location>
</feature>
<accession>A0A6H5GNQ6</accession>
<evidence type="ECO:0000256" key="4">
    <source>
        <dbReference type="SAM" id="MobiDB-lite"/>
    </source>
</evidence>
<feature type="domain" description="TOG" evidence="5">
    <location>
        <begin position="269"/>
        <end position="598"/>
    </location>
</feature>
<evidence type="ECO:0000256" key="3">
    <source>
        <dbReference type="ARBA" id="ARBA00023212"/>
    </source>
</evidence>
<dbReference type="Gene3D" id="1.25.10.10">
    <property type="entry name" value="Leucine-rich Repeat Variant"/>
    <property type="match status" value="4"/>
</dbReference>
<sequence>MEEEDFSKLSIEERCAHKSWKARVSGYEDVAKIFRTIDDEKSPEWNKYHGMVKKFVVDSNVPAQEKGLDAVLLFVGNCGTAGKTVNDVVSGLVQKCITSPKAKIKELANQICLMYIEIEKYDIVLEELLKGTEVKNPKIQAASVHLITEALREFGPKVINPNKLIKRAIALLEDRDKTVRQEAKQLLIEIYRWLGPALASQLSSLKTAQLTEMNAAFEQLDQAEGRAVPTRLLRSQQAKQAQVARNEEDGGDEFDDGGGAEGEEINPLDLLEPVDILSQLPQNFYKQLESKAWVERKEALEPLEKSLNEAPKIENADYSTLMKALKKIVLKDSNIVVVCFAIRCISGIAKGLKKKFQQYAAVTLQALIEKFKEKKPNVVAALRDAADNVYVSVKAEAVAKLQAIVSASPNITSNLGEVPTLIAARINDSNTKIAASAIVLVESLAKAMGPAGKQHVKVFLPPLLKFIGDPKVWIRTPAISCVNTLGDACGYREFFENEIIADALKSGSPSTRAELWTWLAEKLPNIPVKTISKDELLACLPTLYNNLEDRAADVRKAANDAVLGFMIHLGFNSMTSAREKILKPGSAPVARAGARKKDEDVETGLMLKVNSLKNQRSIDDQKSKTIKWNFTTPRAEYVDLLRDQMTTAGFNKNLIANMFHVDFKYHLKAIDSLFEELPINLPGLLSNLDLVLRWMTLRFCDTNPSVISRGLEYLANAFNALQNEGYTMLEFEASAFIPYLIQKSGDPKDVIQAKVKELFEQLKLIYPVGKLVMYLIDGAKSKNARQRAACLDVLNVYMDQYGGSVCQPSLNAVVKDIVKHFVDRDSTVRQSVFRVAVSLYSHEGERFFHILNQFAEKDGQLLEERIRKSAKNRPVASVKPMSIKSEEPEEPAEPEEEYQEEDHHERTPPYHSSPSVNSTPPQSNATINVKSPSMIDRHVSAYSPRAAIKPIQMPRMTPTLSNFTQPTAIKYEINQIASTDIEKAMQSMTQIDTVLNSDKVCSDPGLCSAIDEQFLQKVLDQVLSLLAESKQETIDRQEMFKRVLNNIVLKLLENANKTSLICALITMLGESMGKPSNVGHYHDLCIRCLWKLIRAQPKWDRELNYNRLLLVYQKFLKDYPSSWWRTQEVDVPLRTVKTMLHTMVKLRGTEVRDIINNDDQLSVETELSLYVKKLVRHLKMEENKDCNKSHGESVDRSKTDKPASSVSHRMIKEQTSELSEIFKLIGDPNETDEGLKKLYAFKNAHPEADIQPFLVKASSVFQDYIKRGLQDLEAQNNQNANRQLHSNTFNFSGRADDVSNESCVSSENKYTAEAERLRNRLSLLQEKAGCNESKQTEKADVPRDNKHIKVCSELFMLLGFGSVLLKKPTILVHFCLTPTASTQYQQLCCSLFQVEKPPLNDDVELIRERLERCKSRAYKS</sequence>
<evidence type="ECO:0000313" key="6">
    <source>
        <dbReference type="EMBL" id="CAB0005062.1"/>
    </source>
</evidence>
<feature type="region of interest" description="Disordered" evidence="4">
    <location>
        <begin position="869"/>
        <end position="932"/>
    </location>
</feature>
<protein>
    <recommendedName>
        <fullName evidence="5">TOG domain-containing protein</fullName>
    </recommendedName>
</protein>
<dbReference type="InterPro" id="IPR011989">
    <property type="entry name" value="ARM-like"/>
</dbReference>
<dbReference type="EMBL" id="CADCXU010015855">
    <property type="protein sequence ID" value="CAB0005062.1"/>
    <property type="molecule type" value="Genomic_DNA"/>
</dbReference>
<dbReference type="GO" id="GO:0051010">
    <property type="term" value="F:microtubule plus-end binding"/>
    <property type="evidence" value="ECO:0007669"/>
    <property type="project" value="InterPro"/>
</dbReference>
<dbReference type="GO" id="GO:0046785">
    <property type="term" value="P:microtubule polymerization"/>
    <property type="evidence" value="ECO:0007669"/>
    <property type="project" value="InterPro"/>
</dbReference>
<dbReference type="OrthoDB" id="205662at2759"/>
<dbReference type="InterPro" id="IPR034085">
    <property type="entry name" value="TOG"/>
</dbReference>
<gene>
    <name evidence="6" type="ORF">NTEN_LOCUS10539</name>
</gene>
<organism evidence="6 7">
    <name type="scientific">Nesidiocoris tenuis</name>
    <dbReference type="NCBI Taxonomy" id="355587"/>
    <lineage>
        <taxon>Eukaryota</taxon>
        <taxon>Metazoa</taxon>
        <taxon>Ecdysozoa</taxon>
        <taxon>Arthropoda</taxon>
        <taxon>Hexapoda</taxon>
        <taxon>Insecta</taxon>
        <taxon>Pterygota</taxon>
        <taxon>Neoptera</taxon>
        <taxon>Paraneoptera</taxon>
        <taxon>Hemiptera</taxon>
        <taxon>Heteroptera</taxon>
        <taxon>Panheteroptera</taxon>
        <taxon>Cimicomorpha</taxon>
        <taxon>Miridae</taxon>
        <taxon>Dicyphina</taxon>
        <taxon>Nesidiocoris</taxon>
    </lineage>
</organism>
<keyword evidence="2" id="KW-0963">Cytoplasm</keyword>
<dbReference type="Proteomes" id="UP000479000">
    <property type="component" value="Unassembled WGS sequence"/>
</dbReference>
<feature type="compositionally biased region" description="Acidic residues" evidence="4">
    <location>
        <begin position="887"/>
        <end position="900"/>
    </location>
</feature>
<name>A0A6H5GNQ6_9HEMI</name>
<feature type="region of interest" description="Disordered" evidence="4">
    <location>
        <begin position="237"/>
        <end position="262"/>
    </location>
</feature>
<dbReference type="GO" id="GO:0007051">
    <property type="term" value="P:spindle organization"/>
    <property type="evidence" value="ECO:0007669"/>
    <property type="project" value="InterPro"/>
</dbReference>